<comment type="caution">
    <text evidence="1">The sequence shown here is derived from an EMBL/GenBank/DDBJ whole genome shotgun (WGS) entry which is preliminary data.</text>
</comment>
<dbReference type="Proteomes" id="UP000694308">
    <property type="component" value="Unassembled WGS sequence"/>
</dbReference>
<keyword evidence="2" id="KW-1185">Reference proteome</keyword>
<dbReference type="PIRSF" id="PIRSF004681">
    <property type="entry name" value="UCP004681"/>
    <property type="match status" value="1"/>
</dbReference>
<dbReference type="AlphaFoldDB" id="A0A949TKE0"/>
<gene>
    <name evidence="1" type="ORF">I6U48_13565</name>
</gene>
<accession>A0A949TKE0</accession>
<dbReference type="EMBL" id="JAEEGC010000060">
    <property type="protein sequence ID" value="MBV7273930.1"/>
    <property type="molecule type" value="Genomic_DNA"/>
</dbReference>
<sequence>MDKVYNFSINTKKSDEFVNITSFLKKSVADSNIKDGTAVIFCPHTTAGITINENADPDVVRDILVNLDKTFPERGDYHHMEGNSHAHIKASLMGSSATVIIQDSHLLLGIWQGVYFCEFDGPRSRKFHIKIVEG</sequence>
<evidence type="ECO:0000313" key="2">
    <source>
        <dbReference type="Proteomes" id="UP000694308"/>
    </source>
</evidence>
<name>A0A949TKE0_9CLOT</name>
<dbReference type="PANTHER" id="PTHR30615">
    <property type="entry name" value="UNCHARACTERIZED PROTEIN YJBQ-RELATED"/>
    <property type="match status" value="1"/>
</dbReference>
<dbReference type="Pfam" id="PF01894">
    <property type="entry name" value="YjbQ"/>
    <property type="match status" value="1"/>
</dbReference>
<protein>
    <submittedName>
        <fullName evidence="1">YjbQ family protein</fullName>
    </submittedName>
</protein>
<organism evidence="1 2">
    <name type="scientific">Clostridium thailandense</name>
    <dbReference type="NCBI Taxonomy" id="2794346"/>
    <lineage>
        <taxon>Bacteria</taxon>
        <taxon>Bacillati</taxon>
        <taxon>Bacillota</taxon>
        <taxon>Clostridia</taxon>
        <taxon>Eubacteriales</taxon>
        <taxon>Clostridiaceae</taxon>
        <taxon>Clostridium</taxon>
    </lineage>
</organism>
<proteinExistence type="predicted"/>
<dbReference type="RefSeq" id="WP_218320999.1">
    <property type="nucleotide sequence ID" value="NZ_JAEEGC010000060.1"/>
</dbReference>
<evidence type="ECO:0000313" key="1">
    <source>
        <dbReference type="EMBL" id="MBV7273930.1"/>
    </source>
</evidence>
<dbReference type="NCBIfam" id="TIGR00149">
    <property type="entry name" value="TIGR00149_YjbQ"/>
    <property type="match status" value="1"/>
</dbReference>
<reference evidence="1" key="1">
    <citation type="submission" date="2020-12" db="EMBL/GenBank/DDBJ databases">
        <title>Clostridium thailandense sp. nov., a novel acetogenic bacterium isolated from peat land soil in Thailand.</title>
        <authorList>
            <person name="Chaikitkaew S."/>
            <person name="Birkeland N.K."/>
        </authorList>
    </citation>
    <scope>NUCLEOTIDE SEQUENCE</scope>
    <source>
        <strain evidence="1">PL3</strain>
    </source>
</reference>
<dbReference type="PANTHER" id="PTHR30615:SF8">
    <property type="entry name" value="UPF0047 PROTEIN C4A8.02C"/>
    <property type="match status" value="1"/>
</dbReference>
<dbReference type="InterPro" id="IPR001602">
    <property type="entry name" value="UPF0047_YjbQ-like"/>
</dbReference>